<accession>A0A0L0G0Y9</accession>
<keyword evidence="2" id="KW-1185">Reference proteome</keyword>
<evidence type="ECO:0000313" key="2">
    <source>
        <dbReference type="Proteomes" id="UP000054560"/>
    </source>
</evidence>
<evidence type="ECO:0000313" key="1">
    <source>
        <dbReference type="EMBL" id="KNC82740.1"/>
    </source>
</evidence>
<reference evidence="1 2" key="1">
    <citation type="submission" date="2011-02" db="EMBL/GenBank/DDBJ databases">
        <title>The Genome Sequence of Sphaeroforma arctica JP610.</title>
        <authorList>
            <consortium name="The Broad Institute Genome Sequencing Platform"/>
            <person name="Russ C."/>
            <person name="Cuomo C."/>
            <person name="Young S.K."/>
            <person name="Zeng Q."/>
            <person name="Gargeya S."/>
            <person name="Alvarado L."/>
            <person name="Berlin A."/>
            <person name="Chapman S.B."/>
            <person name="Chen Z."/>
            <person name="Freedman E."/>
            <person name="Gellesch M."/>
            <person name="Goldberg J."/>
            <person name="Griggs A."/>
            <person name="Gujja S."/>
            <person name="Heilman E."/>
            <person name="Heiman D."/>
            <person name="Howarth C."/>
            <person name="Mehta T."/>
            <person name="Neiman D."/>
            <person name="Pearson M."/>
            <person name="Roberts A."/>
            <person name="Saif S."/>
            <person name="Shea T."/>
            <person name="Shenoy N."/>
            <person name="Sisk P."/>
            <person name="Stolte C."/>
            <person name="Sykes S."/>
            <person name="White J."/>
            <person name="Yandava C."/>
            <person name="Burger G."/>
            <person name="Gray M.W."/>
            <person name="Holland P.W.H."/>
            <person name="King N."/>
            <person name="Lang F.B.F."/>
            <person name="Roger A.J."/>
            <person name="Ruiz-Trillo I."/>
            <person name="Haas B."/>
            <person name="Nusbaum C."/>
            <person name="Birren B."/>
        </authorList>
    </citation>
    <scope>NUCLEOTIDE SEQUENCE [LARGE SCALE GENOMIC DNA]</scope>
    <source>
        <strain evidence="1 2">JP610</strain>
    </source>
</reference>
<dbReference type="EMBL" id="KQ241897">
    <property type="protein sequence ID" value="KNC82740.1"/>
    <property type="molecule type" value="Genomic_DNA"/>
</dbReference>
<dbReference type="Proteomes" id="UP000054560">
    <property type="component" value="Unassembled WGS sequence"/>
</dbReference>
<dbReference type="AlphaFoldDB" id="A0A0L0G0Y9"/>
<gene>
    <name evidence="1" type="ORF">SARC_04981</name>
</gene>
<sequence length="225" mass="25318">MYTLADRVIEHRQLDCDKENKAPLSRSTMPAGHLIMKPCQTMRESSATAPFKTRTRQPLAQGKDTAFLSHLANRTDPAHLKGSSSWDEYDCSVALLNLAQQEPKAVHASPEKSNRSRNVYCQSGQTAIGVRKQMTSTAPKQKHGNYSKVTFHRTKPGCTKQLRKLEISGGSTSKSSTLDDLQTRRRIGMALNLGDRFKVLKMPSELVKRPSPGQKMDLRIKWRQR</sequence>
<name>A0A0L0G0Y9_9EUKA</name>
<protein>
    <submittedName>
        <fullName evidence="1">Uncharacterized protein</fullName>
    </submittedName>
</protein>
<organism evidence="1 2">
    <name type="scientific">Sphaeroforma arctica JP610</name>
    <dbReference type="NCBI Taxonomy" id="667725"/>
    <lineage>
        <taxon>Eukaryota</taxon>
        <taxon>Ichthyosporea</taxon>
        <taxon>Ichthyophonida</taxon>
        <taxon>Sphaeroforma</taxon>
    </lineage>
</organism>
<proteinExistence type="predicted"/>
<dbReference type="RefSeq" id="XP_014156642.1">
    <property type="nucleotide sequence ID" value="XM_014301167.1"/>
</dbReference>
<dbReference type="GeneID" id="25905485"/>